<evidence type="ECO:0000313" key="1">
    <source>
        <dbReference type="EMBL" id="KAJ8503996.1"/>
    </source>
</evidence>
<protein>
    <submittedName>
        <fullName evidence="1">Uncharacterized protein</fullName>
    </submittedName>
</protein>
<gene>
    <name evidence="1" type="ORF">OPV22_004882</name>
</gene>
<dbReference type="Proteomes" id="UP001222027">
    <property type="component" value="Unassembled WGS sequence"/>
</dbReference>
<dbReference type="EMBL" id="JAQQAF010000002">
    <property type="protein sequence ID" value="KAJ8503996.1"/>
    <property type="molecule type" value="Genomic_DNA"/>
</dbReference>
<evidence type="ECO:0000313" key="2">
    <source>
        <dbReference type="Proteomes" id="UP001222027"/>
    </source>
</evidence>
<name>A0AAV8Q150_ENSVE</name>
<sequence>MRLEASLPRPFAGVLSDPSSSKMVSRVSARAARLALLLVRRHGATAEKVTFGDRGELGATSKKKEASCTLAIFA</sequence>
<proteinExistence type="predicted"/>
<keyword evidence="2" id="KW-1185">Reference proteome</keyword>
<accession>A0AAV8Q150</accession>
<reference evidence="1 2" key="1">
    <citation type="submission" date="2022-12" db="EMBL/GenBank/DDBJ databases">
        <title>Chromosome-scale assembly of the Ensete ventricosum genome.</title>
        <authorList>
            <person name="Dussert Y."/>
            <person name="Stocks J."/>
            <person name="Wendawek A."/>
            <person name="Woldeyes F."/>
            <person name="Nichols R.A."/>
            <person name="Borrell J.S."/>
        </authorList>
    </citation>
    <scope>NUCLEOTIDE SEQUENCE [LARGE SCALE GENOMIC DNA]</scope>
    <source>
        <strain evidence="2">cv. Maze</strain>
        <tissue evidence="1">Seeds</tissue>
    </source>
</reference>
<dbReference type="AlphaFoldDB" id="A0AAV8Q150"/>
<organism evidence="1 2">
    <name type="scientific">Ensete ventricosum</name>
    <name type="common">Abyssinian banana</name>
    <name type="synonym">Musa ensete</name>
    <dbReference type="NCBI Taxonomy" id="4639"/>
    <lineage>
        <taxon>Eukaryota</taxon>
        <taxon>Viridiplantae</taxon>
        <taxon>Streptophyta</taxon>
        <taxon>Embryophyta</taxon>
        <taxon>Tracheophyta</taxon>
        <taxon>Spermatophyta</taxon>
        <taxon>Magnoliopsida</taxon>
        <taxon>Liliopsida</taxon>
        <taxon>Zingiberales</taxon>
        <taxon>Musaceae</taxon>
        <taxon>Ensete</taxon>
    </lineage>
</organism>
<comment type="caution">
    <text evidence="1">The sequence shown here is derived from an EMBL/GenBank/DDBJ whole genome shotgun (WGS) entry which is preliminary data.</text>
</comment>